<evidence type="ECO:0000313" key="10">
    <source>
        <dbReference type="Proteomes" id="UP000199519"/>
    </source>
</evidence>
<dbReference type="SUPFAM" id="SSF160246">
    <property type="entry name" value="EspE N-terminal domain-like"/>
    <property type="match status" value="1"/>
</dbReference>
<dbReference type="InterPro" id="IPR001482">
    <property type="entry name" value="T2SS/T4SS_dom"/>
</dbReference>
<dbReference type="Pfam" id="PF00437">
    <property type="entry name" value="T2SSE"/>
    <property type="match status" value="1"/>
</dbReference>
<dbReference type="FunFam" id="3.40.50.300:FF:000398">
    <property type="entry name" value="Type IV pilus assembly ATPase PilB"/>
    <property type="match status" value="1"/>
</dbReference>
<dbReference type="InterPro" id="IPR003593">
    <property type="entry name" value="AAA+_ATPase"/>
</dbReference>
<feature type="domain" description="Bacterial type II secretion system protein E" evidence="4">
    <location>
        <begin position="394"/>
        <end position="408"/>
    </location>
</feature>
<keyword evidence="10" id="KW-1185">Reference proteome</keyword>
<protein>
    <submittedName>
        <fullName evidence="7">Type IV pilus assembly protein PilB</fullName>
    </submittedName>
</protein>
<dbReference type="Gene3D" id="3.30.450.90">
    <property type="match status" value="1"/>
</dbReference>
<dbReference type="PROSITE" id="PS00662">
    <property type="entry name" value="T2SP_E"/>
    <property type="match status" value="1"/>
</dbReference>
<evidence type="ECO:0000313" key="5">
    <source>
        <dbReference type="EMBL" id="SDE66448.1"/>
    </source>
</evidence>
<dbReference type="Gene3D" id="3.30.300.160">
    <property type="entry name" value="Type II secretion system, protein E, N-terminal domain"/>
    <property type="match status" value="1"/>
</dbReference>
<dbReference type="EMBL" id="FOHG01000001">
    <property type="protein sequence ID" value="SES62352.1"/>
    <property type="molecule type" value="Genomic_DNA"/>
</dbReference>
<dbReference type="InterPro" id="IPR037257">
    <property type="entry name" value="T2SS_E_N_sf"/>
</dbReference>
<dbReference type="PANTHER" id="PTHR30258:SF1">
    <property type="entry name" value="PROTEIN TRANSPORT PROTEIN HOFB HOMOLOG"/>
    <property type="match status" value="1"/>
</dbReference>
<dbReference type="Proteomes" id="UP000198945">
    <property type="component" value="Unassembled WGS sequence"/>
</dbReference>
<dbReference type="SUPFAM" id="SSF52540">
    <property type="entry name" value="P-loop containing nucleoside triphosphate hydrolases"/>
    <property type="match status" value="1"/>
</dbReference>
<dbReference type="Proteomes" id="UP000198612">
    <property type="component" value="Unassembled WGS sequence"/>
</dbReference>
<reference evidence="6 9" key="2">
    <citation type="submission" date="2016-10" db="EMBL/GenBank/DDBJ databases">
        <authorList>
            <person name="de Groot N.N."/>
        </authorList>
    </citation>
    <scope>NUCLEOTIDE SEQUENCE [LARGE SCALE GENOMIC DNA]</scope>
    <source>
        <strain evidence="6 9">WG7</strain>
    </source>
</reference>
<evidence type="ECO:0000256" key="2">
    <source>
        <dbReference type="ARBA" id="ARBA00022741"/>
    </source>
</evidence>
<evidence type="ECO:0000313" key="6">
    <source>
        <dbReference type="EMBL" id="SDI05399.1"/>
    </source>
</evidence>
<evidence type="ECO:0000313" key="7">
    <source>
        <dbReference type="EMBL" id="SES62352.1"/>
    </source>
</evidence>
<dbReference type="FunFam" id="3.30.450.90:FF:000001">
    <property type="entry name" value="Type II secretion system ATPase GspE"/>
    <property type="match status" value="1"/>
</dbReference>
<evidence type="ECO:0000313" key="9">
    <source>
        <dbReference type="Proteomes" id="UP000198945"/>
    </source>
</evidence>
<gene>
    <name evidence="5" type="ORF">SAMN04488598_10150</name>
    <name evidence="7" type="ORF">SAMN04515652_101241</name>
    <name evidence="6" type="ORF">SAMN04515654_10198</name>
</gene>
<proteinExistence type="inferred from homology"/>
<dbReference type="AlphaFoldDB" id="A0A1G9P552"/>
<evidence type="ECO:0000313" key="8">
    <source>
        <dbReference type="Proteomes" id="UP000198612"/>
    </source>
</evidence>
<dbReference type="EMBL" id="FNBJ01000001">
    <property type="protein sequence ID" value="SDE66448.1"/>
    <property type="molecule type" value="Genomic_DNA"/>
</dbReference>
<accession>A0A1G9P552</accession>
<dbReference type="Gene3D" id="3.40.50.300">
    <property type="entry name" value="P-loop containing nucleotide triphosphate hydrolases"/>
    <property type="match status" value="1"/>
</dbReference>
<dbReference type="GO" id="GO:0005524">
    <property type="term" value="F:ATP binding"/>
    <property type="evidence" value="ECO:0007669"/>
    <property type="project" value="UniProtKB-KW"/>
</dbReference>
<dbReference type="GO" id="GO:0016887">
    <property type="term" value="F:ATP hydrolysis activity"/>
    <property type="evidence" value="ECO:0007669"/>
    <property type="project" value="TreeGrafter"/>
</dbReference>
<dbReference type="CDD" id="cd01129">
    <property type="entry name" value="PulE-GspE-like"/>
    <property type="match status" value="1"/>
</dbReference>
<evidence type="ECO:0000256" key="3">
    <source>
        <dbReference type="ARBA" id="ARBA00022840"/>
    </source>
</evidence>
<keyword evidence="2" id="KW-0547">Nucleotide-binding</keyword>
<dbReference type="EMBL" id="FNEH01000001">
    <property type="protein sequence ID" value="SDI05399.1"/>
    <property type="molecule type" value="Genomic_DNA"/>
</dbReference>
<sequence length="571" mass="64372">MWGDNLAFGNRKKIGELLLDHEYINREQLDLALEKMENTEKKIGEVLVELGYIREEDLIEVLEFQRGIPHADLDKYFFDPSLSELIPENMARRYLAVPIEKKGESKLKVVMADPTDLVAIDDLEMLSNLTIEPLYGAPNQIRSAINRLYGSEDIDISNIFEDFNLDDVEDVSDNQNEEIYEEAELREMVDEAPIIKLANYVISKAYQKGASDIHIEPEENNIRVRFRIDGVLKKEMTAPKSSHRALVSRIKIIANLDITEHRVPQDGRIKMIFKGENLDMRVSTLPTIKGEKVVIRLLARNTNLLDLDNLGLSDYNRVKFGNLIKKPNGVLLLTGPTGSGKSTTLFAALNELNSPKINIVTIEDPVEYQISGINQVQAKVKAGLTFAKTLRSILRQDPDIIMIGEMRDEETAEIAVRSALTGHLVFSTLHTNDAVSSITRLVDIGLAPYLVAASLNGVVAQRLVRRLCPHCKEKRKLDKLDLKYLGDPEIEEAYFAVGCEKCNNTGYNGRLAIQEIFEIDNRVKEMISDNISKEKISEYAKNNGMITLKEDGITKIKAGETDVSEVERIIY</sequence>
<dbReference type="InterPro" id="IPR027417">
    <property type="entry name" value="P-loop_NTPase"/>
</dbReference>
<comment type="similarity">
    <text evidence="1">Belongs to the GSP E family.</text>
</comment>
<name>A0A1G9P552_9FIRM</name>
<dbReference type="InterPro" id="IPR007831">
    <property type="entry name" value="T2SS_GspE_N"/>
</dbReference>
<dbReference type="Pfam" id="PF05157">
    <property type="entry name" value="MshEN"/>
    <property type="match status" value="1"/>
</dbReference>
<keyword evidence="3" id="KW-0067">ATP-binding</keyword>
<dbReference type="PANTHER" id="PTHR30258">
    <property type="entry name" value="TYPE II SECRETION SYSTEM PROTEIN GSPE-RELATED"/>
    <property type="match status" value="1"/>
</dbReference>
<dbReference type="SMART" id="SM00382">
    <property type="entry name" value="AAA"/>
    <property type="match status" value="1"/>
</dbReference>
<evidence type="ECO:0000256" key="1">
    <source>
        <dbReference type="ARBA" id="ARBA00006611"/>
    </source>
</evidence>
<dbReference type="GO" id="GO:0005886">
    <property type="term" value="C:plasma membrane"/>
    <property type="evidence" value="ECO:0007669"/>
    <property type="project" value="TreeGrafter"/>
</dbReference>
<dbReference type="Proteomes" id="UP000199519">
    <property type="component" value="Unassembled WGS sequence"/>
</dbReference>
<evidence type="ECO:0000259" key="4">
    <source>
        <dbReference type="PROSITE" id="PS00662"/>
    </source>
</evidence>
<organism evidence="7 8">
    <name type="scientific">Halanaerobium congolense</name>
    <dbReference type="NCBI Taxonomy" id="54121"/>
    <lineage>
        <taxon>Bacteria</taxon>
        <taxon>Bacillati</taxon>
        <taxon>Bacillota</taxon>
        <taxon>Clostridia</taxon>
        <taxon>Halanaerobiales</taxon>
        <taxon>Halanaerobiaceae</taxon>
        <taxon>Halanaerobium</taxon>
    </lineage>
</organism>
<reference evidence="8 10" key="1">
    <citation type="submission" date="2016-10" db="EMBL/GenBank/DDBJ databases">
        <authorList>
            <person name="Varghese N."/>
            <person name="Submissions S."/>
        </authorList>
    </citation>
    <scope>NUCLEOTIDE SEQUENCE [LARGE SCALE GENOMIC DNA]</scope>
    <source>
        <strain evidence="5 10">WG2</strain>
        <strain evidence="7 8">WG5</strain>
    </source>
</reference>